<evidence type="ECO:0000256" key="8">
    <source>
        <dbReference type="ARBA" id="ARBA00022989"/>
    </source>
</evidence>
<dbReference type="Gene3D" id="3.30.2420.10">
    <property type="entry name" value="TonB"/>
    <property type="match status" value="1"/>
</dbReference>
<keyword evidence="4" id="KW-1003">Cell membrane</keyword>
<evidence type="ECO:0000256" key="6">
    <source>
        <dbReference type="ARBA" id="ARBA00022692"/>
    </source>
</evidence>
<dbReference type="PANTHER" id="PTHR33446">
    <property type="entry name" value="PROTEIN TONB-RELATED"/>
    <property type="match status" value="1"/>
</dbReference>
<dbReference type="RefSeq" id="WP_263572384.1">
    <property type="nucleotide sequence ID" value="NZ_JAJIRN010000007.1"/>
</dbReference>
<keyword evidence="6" id="KW-0812">Transmembrane</keyword>
<evidence type="ECO:0000313" key="12">
    <source>
        <dbReference type="EMBL" id="MCV2369803.1"/>
    </source>
</evidence>
<evidence type="ECO:0000256" key="4">
    <source>
        <dbReference type="ARBA" id="ARBA00022475"/>
    </source>
</evidence>
<dbReference type="InterPro" id="IPR037682">
    <property type="entry name" value="TonB_C"/>
</dbReference>
<keyword evidence="7" id="KW-0653">Protein transport</keyword>
<keyword evidence="9" id="KW-0472">Membrane</keyword>
<dbReference type="Proteomes" id="UP001209701">
    <property type="component" value="Unassembled WGS sequence"/>
</dbReference>
<dbReference type="InterPro" id="IPR006260">
    <property type="entry name" value="TonB/TolA_C"/>
</dbReference>
<dbReference type="SUPFAM" id="SSF74653">
    <property type="entry name" value="TolA/TonB C-terminal domain"/>
    <property type="match status" value="1"/>
</dbReference>
<keyword evidence="10" id="KW-0732">Signal</keyword>
<dbReference type="InterPro" id="IPR051045">
    <property type="entry name" value="TonB-dependent_transducer"/>
</dbReference>
<feature type="chain" id="PRO_5045485045" evidence="10">
    <location>
        <begin position="26"/>
        <end position="238"/>
    </location>
</feature>
<evidence type="ECO:0000256" key="5">
    <source>
        <dbReference type="ARBA" id="ARBA00022519"/>
    </source>
</evidence>
<keyword evidence="13" id="KW-1185">Reference proteome</keyword>
<reference evidence="12 13" key="1">
    <citation type="submission" date="2021-11" db="EMBL/GenBank/DDBJ databases">
        <authorList>
            <person name="Liang Q."/>
            <person name="Mou H."/>
            <person name="Liu Z."/>
        </authorList>
    </citation>
    <scope>NUCLEOTIDE SEQUENCE [LARGE SCALE GENOMIC DNA]</scope>
    <source>
        <strain evidence="12 13">CHU3</strain>
    </source>
</reference>
<accession>A0ABT2YIG9</accession>
<dbReference type="PROSITE" id="PS52015">
    <property type="entry name" value="TONB_CTD"/>
    <property type="match status" value="1"/>
</dbReference>
<evidence type="ECO:0000256" key="9">
    <source>
        <dbReference type="ARBA" id="ARBA00023136"/>
    </source>
</evidence>
<gene>
    <name evidence="12" type="ORF">LNV07_17110</name>
</gene>
<evidence type="ECO:0000256" key="7">
    <source>
        <dbReference type="ARBA" id="ARBA00022927"/>
    </source>
</evidence>
<organism evidence="12 13">
    <name type="scientific">Roseateles oligotrophus</name>
    <dbReference type="NCBI Taxonomy" id="1769250"/>
    <lineage>
        <taxon>Bacteria</taxon>
        <taxon>Pseudomonadati</taxon>
        <taxon>Pseudomonadota</taxon>
        <taxon>Betaproteobacteria</taxon>
        <taxon>Burkholderiales</taxon>
        <taxon>Sphaerotilaceae</taxon>
        <taxon>Roseateles</taxon>
    </lineage>
</organism>
<evidence type="ECO:0000256" key="2">
    <source>
        <dbReference type="ARBA" id="ARBA00006555"/>
    </source>
</evidence>
<sequence length="238" mass="24795">MSRRFACALPGLVVSLMGVFGTVNAAFAQAETPLKSELSAEERAQKQADKVFTFIKLQSVKPAAKRAAAEPVAPSPPVQTASIAVAKVAPKPQAKVAAAAEPRQLASAAALASPSLDAQRSQESQPALLASASLTAATAQPELLPQRPAPQAEPEPPALQLLTKVEPEIPRQLQADFKGGAVTVRFMVQTDGSVGQAQAVQASHKRLAMAAVTAVNQWRFAPLPAPREASVDIAFAVE</sequence>
<dbReference type="PANTHER" id="PTHR33446:SF11">
    <property type="entry name" value="TONB3"/>
    <property type="match status" value="1"/>
</dbReference>
<dbReference type="NCBIfam" id="TIGR01352">
    <property type="entry name" value="tonB_Cterm"/>
    <property type="match status" value="1"/>
</dbReference>
<keyword evidence="8" id="KW-1133">Transmembrane helix</keyword>
<evidence type="ECO:0000313" key="13">
    <source>
        <dbReference type="Proteomes" id="UP001209701"/>
    </source>
</evidence>
<dbReference type="Pfam" id="PF03544">
    <property type="entry name" value="TonB_C"/>
    <property type="match status" value="1"/>
</dbReference>
<keyword evidence="3" id="KW-0813">Transport</keyword>
<comment type="similarity">
    <text evidence="2">Belongs to the TonB family.</text>
</comment>
<comment type="subcellular location">
    <subcellularLocation>
        <location evidence="1">Cell inner membrane</location>
        <topology evidence="1">Single-pass membrane protein</topology>
        <orientation evidence="1">Periplasmic side</orientation>
    </subcellularLocation>
</comment>
<evidence type="ECO:0000259" key="11">
    <source>
        <dbReference type="PROSITE" id="PS52015"/>
    </source>
</evidence>
<proteinExistence type="inferred from homology"/>
<feature type="domain" description="TonB C-terminal" evidence="11">
    <location>
        <begin position="154"/>
        <end position="238"/>
    </location>
</feature>
<dbReference type="EMBL" id="JAJIRN010000007">
    <property type="protein sequence ID" value="MCV2369803.1"/>
    <property type="molecule type" value="Genomic_DNA"/>
</dbReference>
<name>A0ABT2YIG9_9BURK</name>
<keyword evidence="5" id="KW-0997">Cell inner membrane</keyword>
<evidence type="ECO:0000256" key="1">
    <source>
        <dbReference type="ARBA" id="ARBA00004383"/>
    </source>
</evidence>
<protein>
    <submittedName>
        <fullName evidence="12">Energy transducer TonB</fullName>
    </submittedName>
</protein>
<evidence type="ECO:0000256" key="10">
    <source>
        <dbReference type="SAM" id="SignalP"/>
    </source>
</evidence>
<comment type="caution">
    <text evidence="12">The sequence shown here is derived from an EMBL/GenBank/DDBJ whole genome shotgun (WGS) entry which is preliminary data.</text>
</comment>
<feature type="signal peptide" evidence="10">
    <location>
        <begin position="1"/>
        <end position="25"/>
    </location>
</feature>
<evidence type="ECO:0000256" key="3">
    <source>
        <dbReference type="ARBA" id="ARBA00022448"/>
    </source>
</evidence>